<comment type="function">
    <text evidence="5">An accessory protein needed during the final step in the assembly of 30S ribosomal subunit, possibly for assembly of the head region. Essential for efficient processing of 16S rRNA. May be needed both before and after RbfA during the maturation of 16S rRNA. It has affinity for free ribosomal 30S subunits but not for 70S ribosomes.</text>
</comment>
<comment type="caution">
    <text evidence="8">The sequence shown here is derived from an EMBL/GenBank/DDBJ whole genome shotgun (WGS) entry which is preliminary data.</text>
</comment>
<dbReference type="GO" id="GO:0043022">
    <property type="term" value="F:ribosome binding"/>
    <property type="evidence" value="ECO:0007669"/>
    <property type="project" value="InterPro"/>
</dbReference>
<feature type="domain" description="Ribosome maturation factor RimM PRC barrel" evidence="7">
    <location>
        <begin position="96"/>
        <end position="162"/>
    </location>
</feature>
<dbReference type="InterPro" id="IPR009000">
    <property type="entry name" value="Transl_B-barrel_sf"/>
</dbReference>
<dbReference type="InterPro" id="IPR036976">
    <property type="entry name" value="RimM_N_sf"/>
</dbReference>
<evidence type="ECO:0000313" key="10">
    <source>
        <dbReference type="Proteomes" id="UP001146439"/>
    </source>
</evidence>
<keyword evidence="2 5" id="KW-0690">Ribosome biogenesis</keyword>
<evidence type="ECO:0000313" key="11">
    <source>
        <dbReference type="Proteomes" id="UP001371299"/>
    </source>
</evidence>
<dbReference type="PANTHER" id="PTHR33692">
    <property type="entry name" value="RIBOSOME MATURATION FACTOR RIMM"/>
    <property type="match status" value="1"/>
</dbReference>
<dbReference type="InterPro" id="IPR002676">
    <property type="entry name" value="RimM_N"/>
</dbReference>
<gene>
    <name evidence="5 8" type="primary">rimM</name>
    <name evidence="8" type="ORF">L8V22_01130</name>
    <name evidence="9" type="ORF">WMQ01_00545</name>
</gene>
<dbReference type="Gene3D" id="2.40.30.60">
    <property type="entry name" value="RimM"/>
    <property type="match status" value="1"/>
</dbReference>
<evidence type="ECO:0000256" key="4">
    <source>
        <dbReference type="ARBA" id="ARBA00023186"/>
    </source>
</evidence>
<evidence type="ECO:0000313" key="9">
    <source>
        <dbReference type="EMBL" id="MEK0144570.1"/>
    </source>
</evidence>
<dbReference type="EMBL" id="JBBMGJ010000001">
    <property type="protein sequence ID" value="MEK0144570.1"/>
    <property type="molecule type" value="Genomic_DNA"/>
</dbReference>
<accession>A0A9X3LWT3</accession>
<name>A0A9X3LWT3_9CORY</name>
<keyword evidence="11" id="KW-1185">Reference proteome</keyword>
<comment type="subcellular location">
    <subcellularLocation>
        <location evidence="5">Cytoplasm</location>
    </subcellularLocation>
</comment>
<evidence type="ECO:0000259" key="7">
    <source>
        <dbReference type="Pfam" id="PF24986"/>
    </source>
</evidence>
<dbReference type="GO" id="GO:0005840">
    <property type="term" value="C:ribosome"/>
    <property type="evidence" value="ECO:0007669"/>
    <property type="project" value="InterPro"/>
</dbReference>
<dbReference type="InterPro" id="IPR011961">
    <property type="entry name" value="RimM"/>
</dbReference>
<keyword evidence="4 5" id="KW-0143">Chaperone</keyword>
<dbReference type="GO" id="GO:0006364">
    <property type="term" value="P:rRNA processing"/>
    <property type="evidence" value="ECO:0007669"/>
    <property type="project" value="UniProtKB-UniRule"/>
</dbReference>
<dbReference type="Gene3D" id="2.30.30.240">
    <property type="entry name" value="PRC-barrel domain"/>
    <property type="match status" value="1"/>
</dbReference>
<keyword evidence="3 5" id="KW-0698">rRNA processing</keyword>
<keyword evidence="1 5" id="KW-0963">Cytoplasm</keyword>
<feature type="domain" description="RimM N-terminal" evidence="6">
    <location>
        <begin position="5"/>
        <end position="83"/>
    </location>
</feature>
<comment type="domain">
    <text evidence="5">The PRC barrel domain binds ribosomal protein uS19.</text>
</comment>
<dbReference type="GO" id="GO:0005737">
    <property type="term" value="C:cytoplasm"/>
    <property type="evidence" value="ECO:0007669"/>
    <property type="project" value="UniProtKB-SubCell"/>
</dbReference>
<dbReference type="Proteomes" id="UP001371299">
    <property type="component" value="Unassembled WGS sequence"/>
</dbReference>
<comment type="subunit">
    <text evidence="5">Binds ribosomal protein uS19.</text>
</comment>
<dbReference type="RefSeq" id="WP_238799617.1">
    <property type="nucleotide sequence ID" value="NZ_JAKMUZ010000002.1"/>
</dbReference>
<reference evidence="9 11" key="2">
    <citation type="submission" date="2024-01" db="EMBL/GenBank/DDBJ databases">
        <title>Description of two novel Corynebacterium species isolated from human nasal passages and skin.</title>
        <authorList>
            <person name="Popowitch E."/>
            <person name="Tran T.H."/>
            <person name="Escapa I.F."/>
            <person name="Bhatt E."/>
            <person name="Sozat A.K."/>
            <person name="Roberts A.Q."/>
            <person name="Segre J.A."/>
            <person name="Kong H."/>
            <person name="Conlan S."/>
            <person name="Lemon K.P."/>
            <person name="Kelly M.S."/>
        </authorList>
    </citation>
    <scope>NUCLEOTIDE SEQUENCE [LARGE SCALE GENOMIC DNA]</scope>
    <source>
        <strain evidence="9 11">KPL2619</strain>
    </source>
</reference>
<dbReference type="HAMAP" id="MF_00014">
    <property type="entry name" value="Ribosome_mat_RimM"/>
    <property type="match status" value="1"/>
</dbReference>
<dbReference type="NCBIfam" id="TIGR02273">
    <property type="entry name" value="16S_RimM"/>
    <property type="match status" value="1"/>
</dbReference>
<evidence type="ECO:0000256" key="1">
    <source>
        <dbReference type="ARBA" id="ARBA00022490"/>
    </source>
</evidence>
<dbReference type="SUPFAM" id="SSF50346">
    <property type="entry name" value="PRC-barrel domain"/>
    <property type="match status" value="1"/>
</dbReference>
<proteinExistence type="inferred from homology"/>
<protein>
    <recommendedName>
        <fullName evidence="5">Ribosome maturation factor RimM</fullName>
    </recommendedName>
</protein>
<dbReference type="AlphaFoldDB" id="A0A9X3LWT3"/>
<dbReference type="EMBL" id="JAKMUZ010000002">
    <property type="protein sequence ID" value="MCZ9295171.1"/>
    <property type="molecule type" value="Genomic_DNA"/>
</dbReference>
<dbReference type="GO" id="GO:0042274">
    <property type="term" value="P:ribosomal small subunit biogenesis"/>
    <property type="evidence" value="ECO:0007669"/>
    <property type="project" value="UniProtKB-UniRule"/>
</dbReference>
<dbReference type="SUPFAM" id="SSF50447">
    <property type="entry name" value="Translation proteins"/>
    <property type="match status" value="1"/>
</dbReference>
<sequence>MELMIGRVIKSHGVKGEVVVETTTDEPEVRFAVGEVLHGTQGKKEHTLTIKAVRTHKGRLLITFEEIKDRNVADSLRGTKFFAAPLDSDDDGFYDHELEGLHVLLEGKAVGEVTSVVHGGSQDLLEVNLDSGKEVLIPFVHAIVPEVDLAAGTCTIDPPEGLLDL</sequence>
<dbReference type="PANTHER" id="PTHR33692:SF1">
    <property type="entry name" value="RIBOSOME MATURATION FACTOR RIMM"/>
    <property type="match status" value="1"/>
</dbReference>
<evidence type="ECO:0000256" key="3">
    <source>
        <dbReference type="ARBA" id="ARBA00022552"/>
    </source>
</evidence>
<reference evidence="8" key="1">
    <citation type="submission" date="2022-02" db="EMBL/GenBank/DDBJ databases">
        <title>Corynebacterium sp. from urogenital microbiome.</title>
        <authorList>
            <person name="Cappelli E.A."/>
            <person name="Ribeiro T.G."/>
            <person name="Peixe L."/>
        </authorList>
    </citation>
    <scope>NUCLEOTIDE SEQUENCE</scope>
    <source>
        <strain evidence="8">C21Ua_68</strain>
    </source>
</reference>
<dbReference type="InterPro" id="IPR056792">
    <property type="entry name" value="PRC_RimM"/>
</dbReference>
<evidence type="ECO:0000313" key="8">
    <source>
        <dbReference type="EMBL" id="MCZ9295171.1"/>
    </source>
</evidence>
<dbReference type="InterPro" id="IPR011033">
    <property type="entry name" value="PRC_barrel-like_sf"/>
</dbReference>
<organism evidence="8 10">
    <name type="scientific">Corynebacterium yonathiae</name>
    <dbReference type="NCBI Taxonomy" id="2913504"/>
    <lineage>
        <taxon>Bacteria</taxon>
        <taxon>Bacillati</taxon>
        <taxon>Actinomycetota</taxon>
        <taxon>Actinomycetes</taxon>
        <taxon>Mycobacteriales</taxon>
        <taxon>Corynebacteriaceae</taxon>
        <taxon>Corynebacterium</taxon>
    </lineage>
</organism>
<dbReference type="Proteomes" id="UP001146439">
    <property type="component" value="Unassembled WGS sequence"/>
</dbReference>
<dbReference type="Pfam" id="PF01782">
    <property type="entry name" value="RimM"/>
    <property type="match status" value="1"/>
</dbReference>
<evidence type="ECO:0000256" key="5">
    <source>
        <dbReference type="HAMAP-Rule" id="MF_00014"/>
    </source>
</evidence>
<evidence type="ECO:0000256" key="2">
    <source>
        <dbReference type="ARBA" id="ARBA00022517"/>
    </source>
</evidence>
<dbReference type="Pfam" id="PF24986">
    <property type="entry name" value="PRC_RimM"/>
    <property type="match status" value="1"/>
</dbReference>
<evidence type="ECO:0000259" key="6">
    <source>
        <dbReference type="Pfam" id="PF01782"/>
    </source>
</evidence>
<comment type="similarity">
    <text evidence="5">Belongs to the RimM family.</text>
</comment>